<dbReference type="EMBL" id="BAAAHG010000067">
    <property type="protein sequence ID" value="GAA0929840.1"/>
    <property type="molecule type" value="Genomic_DNA"/>
</dbReference>
<dbReference type="Proteomes" id="UP001501005">
    <property type="component" value="Unassembled WGS sequence"/>
</dbReference>
<keyword evidence="3" id="KW-1185">Reference proteome</keyword>
<name>A0ABP4A0U6_9ACTN</name>
<evidence type="ECO:0000256" key="1">
    <source>
        <dbReference type="SAM" id="MobiDB-lite"/>
    </source>
</evidence>
<protein>
    <submittedName>
        <fullName evidence="2">Uncharacterized protein</fullName>
    </submittedName>
</protein>
<accession>A0ABP4A0U6</accession>
<evidence type="ECO:0000313" key="2">
    <source>
        <dbReference type="EMBL" id="GAA0929840.1"/>
    </source>
</evidence>
<comment type="caution">
    <text evidence="2">The sequence shown here is derived from an EMBL/GenBank/DDBJ whole genome shotgun (WGS) entry which is preliminary data.</text>
</comment>
<sequence>MLPADMMGGVSTARAAYLGAGAGTPTTFVQPGDSVRCDPKSSVGALGNGFALEEERRRRFREIQAETRALRPEGGRTGGGRSGNL</sequence>
<feature type="region of interest" description="Disordered" evidence="1">
    <location>
        <begin position="64"/>
        <end position="85"/>
    </location>
</feature>
<reference evidence="3" key="1">
    <citation type="journal article" date="2019" name="Int. J. Syst. Evol. Microbiol.">
        <title>The Global Catalogue of Microorganisms (GCM) 10K type strain sequencing project: providing services to taxonomists for standard genome sequencing and annotation.</title>
        <authorList>
            <consortium name="The Broad Institute Genomics Platform"/>
            <consortium name="The Broad Institute Genome Sequencing Center for Infectious Disease"/>
            <person name="Wu L."/>
            <person name="Ma J."/>
        </authorList>
    </citation>
    <scope>NUCLEOTIDE SEQUENCE [LARGE SCALE GENOMIC DNA]</scope>
    <source>
        <strain evidence="3">JCM 10673</strain>
    </source>
</reference>
<feature type="compositionally biased region" description="Basic and acidic residues" evidence="1">
    <location>
        <begin position="64"/>
        <end position="74"/>
    </location>
</feature>
<feature type="compositionally biased region" description="Gly residues" evidence="1">
    <location>
        <begin position="75"/>
        <end position="85"/>
    </location>
</feature>
<proteinExistence type="predicted"/>
<organism evidence="2 3">
    <name type="scientific">Streptomyces thermoalcalitolerans</name>
    <dbReference type="NCBI Taxonomy" id="65605"/>
    <lineage>
        <taxon>Bacteria</taxon>
        <taxon>Bacillati</taxon>
        <taxon>Actinomycetota</taxon>
        <taxon>Actinomycetes</taxon>
        <taxon>Kitasatosporales</taxon>
        <taxon>Streptomycetaceae</taxon>
        <taxon>Streptomyces</taxon>
    </lineage>
</organism>
<evidence type="ECO:0000313" key="3">
    <source>
        <dbReference type="Proteomes" id="UP001501005"/>
    </source>
</evidence>
<gene>
    <name evidence="2" type="ORF">GCM10009549_52900</name>
</gene>